<accession>A0A060SMB3</accession>
<comment type="caution">
    <text evidence="3">The sequence shown here is derived from an EMBL/GenBank/DDBJ whole genome shotgun (WGS) entry which is preliminary data.</text>
</comment>
<name>A0A060SMB3_PYCCI</name>
<dbReference type="OMA" id="QWETRTR"/>
<organism evidence="3 4">
    <name type="scientific">Pycnoporus cinnabarinus</name>
    <name type="common">Cinnabar-red polypore</name>
    <name type="synonym">Trametes cinnabarina</name>
    <dbReference type="NCBI Taxonomy" id="5643"/>
    <lineage>
        <taxon>Eukaryota</taxon>
        <taxon>Fungi</taxon>
        <taxon>Dikarya</taxon>
        <taxon>Basidiomycota</taxon>
        <taxon>Agaricomycotina</taxon>
        <taxon>Agaricomycetes</taxon>
        <taxon>Polyporales</taxon>
        <taxon>Polyporaceae</taxon>
        <taxon>Trametes</taxon>
    </lineage>
</organism>
<keyword evidence="4" id="KW-1185">Reference proteome</keyword>
<evidence type="ECO:0000313" key="4">
    <source>
        <dbReference type="Proteomes" id="UP000029665"/>
    </source>
</evidence>
<dbReference type="PROSITE" id="PS50181">
    <property type="entry name" value="FBOX"/>
    <property type="match status" value="1"/>
</dbReference>
<dbReference type="Proteomes" id="UP000029665">
    <property type="component" value="Unassembled WGS sequence"/>
</dbReference>
<dbReference type="SUPFAM" id="SSF81383">
    <property type="entry name" value="F-box domain"/>
    <property type="match status" value="1"/>
</dbReference>
<dbReference type="OrthoDB" id="2322499at2759"/>
<dbReference type="InterPro" id="IPR036047">
    <property type="entry name" value="F-box-like_dom_sf"/>
</dbReference>
<evidence type="ECO:0000313" key="3">
    <source>
        <dbReference type="EMBL" id="CDO73568.1"/>
    </source>
</evidence>
<evidence type="ECO:0000259" key="2">
    <source>
        <dbReference type="PROSITE" id="PS50181"/>
    </source>
</evidence>
<evidence type="ECO:0000256" key="1">
    <source>
        <dbReference type="SAM" id="MobiDB-lite"/>
    </source>
</evidence>
<dbReference type="InterPro" id="IPR001810">
    <property type="entry name" value="F-box_dom"/>
</dbReference>
<feature type="region of interest" description="Disordered" evidence="1">
    <location>
        <begin position="1"/>
        <end position="73"/>
    </location>
</feature>
<feature type="domain" description="F-box" evidence="2">
    <location>
        <begin position="80"/>
        <end position="129"/>
    </location>
</feature>
<dbReference type="HOGENOM" id="CLU_010790_0_0_1"/>
<feature type="compositionally biased region" description="Low complexity" evidence="1">
    <location>
        <begin position="24"/>
        <end position="33"/>
    </location>
</feature>
<reference evidence="3" key="1">
    <citation type="submission" date="2014-01" db="EMBL/GenBank/DDBJ databases">
        <title>The genome of the white-rot fungus Pycnoporus cinnabarinus: a basidiomycete model with a versatile arsenal for lignocellulosic biomass breakdown.</title>
        <authorList>
            <person name="Levasseur A."/>
            <person name="Lomascolo A."/>
            <person name="Ruiz-Duenas F.J."/>
            <person name="Uzan E."/>
            <person name="Piumi F."/>
            <person name="Kues U."/>
            <person name="Ram A.F.J."/>
            <person name="Murat C."/>
            <person name="Haon M."/>
            <person name="Benoit I."/>
            <person name="Arfi Y."/>
            <person name="Chevret D."/>
            <person name="Drula E."/>
            <person name="Kwon M.J."/>
            <person name="Gouret P."/>
            <person name="Lesage-Meessen L."/>
            <person name="Lombard V."/>
            <person name="Mariette J."/>
            <person name="Noirot C."/>
            <person name="Park J."/>
            <person name="Patyshakuliyeva A."/>
            <person name="Wieneger R.A.B."/>
            <person name="Wosten H.A.B."/>
            <person name="Martin F."/>
            <person name="Coutinho P.M."/>
            <person name="de Vries R."/>
            <person name="Martinez A.T."/>
            <person name="Klopp C."/>
            <person name="Pontarotti P."/>
            <person name="Henrissat B."/>
            <person name="Record E."/>
        </authorList>
    </citation>
    <scope>NUCLEOTIDE SEQUENCE [LARGE SCALE GENOMIC DNA]</scope>
    <source>
        <strain evidence="3">BRFM137</strain>
    </source>
</reference>
<dbReference type="STRING" id="5643.A0A060SMB3"/>
<dbReference type="CDD" id="cd09917">
    <property type="entry name" value="F-box_SF"/>
    <property type="match status" value="1"/>
</dbReference>
<dbReference type="Pfam" id="PF00646">
    <property type="entry name" value="F-box"/>
    <property type="match status" value="1"/>
</dbReference>
<protein>
    <recommendedName>
        <fullName evidence="2">F-box domain-containing protein</fullName>
    </recommendedName>
</protein>
<proteinExistence type="predicted"/>
<dbReference type="EMBL" id="CCBP010000122">
    <property type="protein sequence ID" value="CDO73568.1"/>
    <property type="molecule type" value="Genomic_DNA"/>
</dbReference>
<gene>
    <name evidence="3" type="ORF">BN946_scf185014.g38</name>
</gene>
<sequence length="516" mass="58918">MTDKIVTSLRRSSRLHSKAPSLYAGDADSSSAGPSTTRREAKPPAKRPRKSAPAALQGDAYVAKAETPKPVAPRGRRRLLSKLVDMPLDILFEIFGHMHPHDLLHLARTTKALRNVLMRRSAITVWRNALGNVEDLPPCPPDLTEPAYANLLFEPHCHFCLKARVMTVLWVCRVRACKACLKEHFISLTAFLSDRRIPYNLQRPMKASSMVPLEHINNKLVLLKTTADEVIALIEGCKGDWDAIKALEQERIAAVKVLEDSAYELADWQTQQNHRRILNLVDLRNRRRKQIIERLCDLGYGEDLKWMTHDRVEQFVEHPLVKQPKELTDRIWNNIKPSMVAFAQEARAERLMRERCLHYINRLCVVRDTVVPWLATRPLWESLPSVADFSYYTTGFSHILDRPSDVAHVWEHARAGQEAKLTLLSKRDTRVVLAQEPARLLVSFGAIYKMYGCLRCRVGPPMTLADVLDHCADVHYIDMGLLEEDFDLHPDAEAELGVPPVDMYYDSSLFLTPIRR</sequence>
<dbReference type="AlphaFoldDB" id="A0A060SMB3"/>